<dbReference type="EMBL" id="JAFEUZ010000035">
    <property type="protein sequence ID" value="KAG5466664.1"/>
    <property type="molecule type" value="Genomic_DNA"/>
</dbReference>
<dbReference type="Proteomes" id="UP000673552">
    <property type="component" value="Unassembled WGS sequence"/>
</dbReference>
<dbReference type="GeneID" id="92510979"/>
<feature type="region of interest" description="Disordered" evidence="1">
    <location>
        <begin position="529"/>
        <end position="551"/>
    </location>
</feature>
<feature type="region of interest" description="Disordered" evidence="1">
    <location>
        <begin position="826"/>
        <end position="846"/>
    </location>
</feature>
<reference evidence="3" key="1">
    <citation type="journal article" date="2021" name="Microbiol. Resour. Announc.">
        <title>LGAAP: Leishmaniinae Genome Assembly and Annotation Pipeline.</title>
        <authorList>
            <person name="Almutairi H."/>
            <person name="Urbaniak M.D."/>
            <person name="Bates M.D."/>
            <person name="Jariyapan N."/>
            <person name="Kwakye-Nuako G."/>
            <person name="Thomaz-Soccol V."/>
            <person name="Al-Salem W.S."/>
            <person name="Dillon R.J."/>
            <person name="Bates P.A."/>
            <person name="Gatherer D."/>
        </authorList>
    </citation>
    <scope>NUCLEOTIDE SEQUENCE [LARGE SCALE GENOMIC DNA]</scope>
</reference>
<keyword evidence="3" id="KW-1185">Reference proteome</keyword>
<feature type="compositionally biased region" description="Low complexity" evidence="1">
    <location>
        <begin position="914"/>
        <end position="932"/>
    </location>
</feature>
<proteinExistence type="predicted"/>
<sequence length="1034" mass="106725">MAYAYTDPTSIDYILQRTYDELRRGESQHCRSTEAQYTHHVKELLNNLERYLETCGVRLPTEVQEGADISVAAAAASAQENEQTAFPVPERGHLVEAQRVSRGYHMTDSSASVPATVSSAKCDRDAVNLQGVTSSNRSAHSSGPVPSGWGNLATPCEAQHGGGAASVHHVTGSRPGAAAPATVCGTSLQSELAHAVSGTSPSYLRAGRQRHPARDSRSAHTTKSESEASILYNSQQATRANAAYSSSLPSMAVDVATDGHAESNIASLVYSGDAAGVESCSLDSGNAPIVAIINAGYGDGNGARSRGHGENTKIRSPPAPPKLREYYTGEGARGGLCTSGDGVSRSSSSRPTVSNAIAATSGVSDTGAGAPHTAAGLDRWGEFGMFVQSITESRQNSNLASLRSVTAAGYPQPDGVSSAAVSALPTGGQKEEAGSTGASSAPFAMAAPSPGATSKLSFQLPYVLSTGTSMTTPPTPVLDVAAGRQVHQQQQKWGGAKAHTSFMPLQVAHGAGSSAVRALAAAEISGGSNTAELEGNRRPSPSSGVVSSPIPLAPLPRQRCVDEAGAGVPQVECIPSPPPHSRASRPACRPGVVSPTQCAAPVSFAGNRLGPGGSDCTDSFPYCQRAQRGSVPPHARASASAASATATPATTLLTRSAEKEQLMRRLQGVLKRPIYAPSSGQSSTVPSAAAAEPQPCVPNDPALGIEGKQNRQVAIGGTRAPAPTLTSSSQPALQSQRMPNCTAPSPSTTKTSDTSGGPVNAQRRVGPPEHESSGHFGDAAGVLAWNRSWDFLRLATIALSGCPHTSSSNDISEPATSQKVSCSTILPKDAGGDKDGSSCGFPQGAHQLKDDLRAQRYVGSSDKDAIMTTATPPAARSADGGWNVGSGTRASIVSVRGYAKEIVAPSSIVNAQRHPPSSITATSSTRPTRSTPPHSPSCIVMRSASSFDGYKPDLANSGIDNFSGAEQEKLRAYKRQSMSRKGGLTDAQHQPQRHDGGSQSFSTDLAPSHAEKQQLMHRLRILLSRSDECALSGG</sequence>
<feature type="compositionally biased region" description="Basic and acidic residues" evidence="1">
    <location>
        <begin position="212"/>
        <end position="226"/>
    </location>
</feature>
<feature type="region of interest" description="Disordered" evidence="1">
    <location>
        <begin position="196"/>
        <end position="230"/>
    </location>
</feature>
<feature type="region of interest" description="Disordered" evidence="1">
    <location>
        <begin position="718"/>
        <end position="774"/>
    </location>
</feature>
<feature type="compositionally biased region" description="Polar residues" evidence="1">
    <location>
        <begin position="724"/>
        <end position="743"/>
    </location>
</feature>
<gene>
    <name evidence="2" type="ORF">LSCM1_00833</name>
</gene>
<dbReference type="AlphaFoldDB" id="A0A836G5E4"/>
<feature type="region of interest" description="Disordered" evidence="1">
    <location>
        <begin position="329"/>
        <end position="353"/>
    </location>
</feature>
<accession>A0A836G5E4</accession>
<feature type="region of interest" description="Disordered" evidence="1">
    <location>
        <begin position="675"/>
        <end position="705"/>
    </location>
</feature>
<feature type="compositionally biased region" description="Low complexity" evidence="1">
    <location>
        <begin position="744"/>
        <end position="758"/>
    </location>
</feature>
<feature type="region of interest" description="Disordered" evidence="1">
    <location>
        <begin position="909"/>
        <end position="940"/>
    </location>
</feature>
<dbReference type="OrthoDB" id="266236at2759"/>
<comment type="caution">
    <text evidence="2">The sequence shown here is derived from an EMBL/GenBank/DDBJ whole genome shotgun (WGS) entry which is preliminary data.</text>
</comment>
<evidence type="ECO:0000256" key="1">
    <source>
        <dbReference type="SAM" id="MobiDB-lite"/>
    </source>
</evidence>
<feature type="compositionally biased region" description="Low complexity" evidence="1">
    <location>
        <begin position="338"/>
        <end position="353"/>
    </location>
</feature>
<feature type="region of interest" description="Disordered" evidence="1">
    <location>
        <begin position="302"/>
        <end position="321"/>
    </location>
</feature>
<feature type="compositionally biased region" description="Polar residues" evidence="1">
    <location>
        <begin position="131"/>
        <end position="141"/>
    </location>
</feature>
<feature type="region of interest" description="Disordered" evidence="1">
    <location>
        <begin position="970"/>
        <end position="1012"/>
    </location>
</feature>
<feature type="compositionally biased region" description="Low complexity" evidence="1">
    <location>
        <begin position="635"/>
        <end position="655"/>
    </location>
</feature>
<feature type="region of interest" description="Disordered" evidence="1">
    <location>
        <begin position="131"/>
        <end position="180"/>
    </location>
</feature>
<dbReference type="RefSeq" id="XP_067174572.1">
    <property type="nucleotide sequence ID" value="XM_067318467.1"/>
</dbReference>
<protein>
    <submittedName>
        <fullName evidence="2">Uncharacterized protein</fullName>
    </submittedName>
</protein>
<reference evidence="3" key="2">
    <citation type="journal article" date="2021" name="Sci. Data">
        <title>Chromosome-scale genome sequencing, assembly and annotation of six genomes from subfamily Leishmaniinae.</title>
        <authorList>
            <person name="Almutairi H."/>
            <person name="Urbaniak M.D."/>
            <person name="Bates M.D."/>
            <person name="Jariyapan N."/>
            <person name="Kwakye-Nuako G."/>
            <person name="Thomaz Soccol V."/>
            <person name="Al-Salem W.S."/>
            <person name="Dillon R.J."/>
            <person name="Bates P.A."/>
            <person name="Gatherer D."/>
        </authorList>
    </citation>
    <scope>NUCLEOTIDE SEQUENCE [LARGE SCALE GENOMIC DNA]</scope>
</reference>
<evidence type="ECO:0000313" key="3">
    <source>
        <dbReference type="Proteomes" id="UP000673552"/>
    </source>
</evidence>
<evidence type="ECO:0000313" key="2">
    <source>
        <dbReference type="EMBL" id="KAG5466664.1"/>
    </source>
</evidence>
<feature type="region of interest" description="Disordered" evidence="1">
    <location>
        <begin position="635"/>
        <end position="659"/>
    </location>
</feature>
<organism evidence="2 3">
    <name type="scientific">Leishmania martiniquensis</name>
    <dbReference type="NCBI Taxonomy" id="1580590"/>
    <lineage>
        <taxon>Eukaryota</taxon>
        <taxon>Discoba</taxon>
        <taxon>Euglenozoa</taxon>
        <taxon>Kinetoplastea</taxon>
        <taxon>Metakinetoplastina</taxon>
        <taxon>Trypanosomatida</taxon>
        <taxon>Trypanosomatidae</taxon>
        <taxon>Leishmaniinae</taxon>
        <taxon>Leishmania</taxon>
    </lineage>
</organism>
<feature type="region of interest" description="Disordered" evidence="1">
    <location>
        <begin position="411"/>
        <end position="450"/>
    </location>
</feature>
<name>A0A836G5E4_9TRYP</name>
<dbReference type="KEGG" id="lmat:92510979"/>
<feature type="compositionally biased region" description="Low complexity" evidence="1">
    <location>
        <begin position="438"/>
        <end position="450"/>
    </location>
</feature>
<feature type="compositionally biased region" description="Low complexity" evidence="1">
    <location>
        <begin position="539"/>
        <end position="550"/>
    </location>
</feature>